<reference evidence="1" key="1">
    <citation type="submission" date="2023-04" db="EMBL/GenBank/DDBJ databases">
        <title>Ambrosiozyma monospora NBRC 10751.</title>
        <authorList>
            <person name="Ichikawa N."/>
            <person name="Sato H."/>
            <person name="Tonouchi N."/>
        </authorList>
    </citation>
    <scope>NUCLEOTIDE SEQUENCE</scope>
    <source>
        <strain evidence="1">NBRC 10751</strain>
    </source>
</reference>
<protein>
    <submittedName>
        <fullName evidence="1">Unnamed protein product</fullName>
    </submittedName>
</protein>
<comment type="caution">
    <text evidence="1">The sequence shown here is derived from an EMBL/GenBank/DDBJ whole genome shotgun (WGS) entry which is preliminary data.</text>
</comment>
<keyword evidence="2" id="KW-1185">Reference proteome</keyword>
<accession>A0ACB5TT58</accession>
<gene>
    <name evidence="1" type="ORF">Amon02_000961500</name>
</gene>
<evidence type="ECO:0000313" key="1">
    <source>
        <dbReference type="EMBL" id="GME94646.1"/>
    </source>
</evidence>
<organism evidence="1 2">
    <name type="scientific">Ambrosiozyma monospora</name>
    <name type="common">Yeast</name>
    <name type="synonym">Endomycopsis monosporus</name>
    <dbReference type="NCBI Taxonomy" id="43982"/>
    <lineage>
        <taxon>Eukaryota</taxon>
        <taxon>Fungi</taxon>
        <taxon>Dikarya</taxon>
        <taxon>Ascomycota</taxon>
        <taxon>Saccharomycotina</taxon>
        <taxon>Pichiomycetes</taxon>
        <taxon>Pichiales</taxon>
        <taxon>Pichiaceae</taxon>
        <taxon>Ambrosiozyma</taxon>
    </lineage>
</organism>
<dbReference type="EMBL" id="BSXS01009114">
    <property type="protein sequence ID" value="GME94646.1"/>
    <property type="molecule type" value="Genomic_DNA"/>
</dbReference>
<name>A0ACB5TT58_AMBMO</name>
<evidence type="ECO:0000313" key="2">
    <source>
        <dbReference type="Proteomes" id="UP001165064"/>
    </source>
</evidence>
<dbReference type="Proteomes" id="UP001165064">
    <property type="component" value="Unassembled WGS sequence"/>
</dbReference>
<sequence length="371" mass="41923">MIQLVDEKISQEERADRMASLLVMLQTARVRMKPVGLFNGDTDENVSSRVPSLIESCLVHIILAPESRVFSDCWVAAGKLIDPELTDFDDLNKLLPTEQDIEEELQSEAPLTPCAGWFLQRLLEIACFIPNMSVENTQLINFDKRRFVYNCISNIVTMVPSSHGKDVSETGFAFLLGFRTQQLDLKSIFKMAREHNEGIRIFKSHIADQLKLLRLEHAKRSLLLKQEAERLKSSRTTLNNFDMISLNTVTNSNQSIKRMPDFIRTGGKPQSAPSQSTHNSMMAQQHYASSSRASVASSSSGGSSSRFKLPGFFKSSNKFSFNHQHQSQQQPQEIVRVRKANELPSGESYVTTKNNKPVLAVNLKNYRRLDL</sequence>
<proteinExistence type="predicted"/>